<sequence length="403" mass="41201">MNIFSKRAVALSLSLGLVACGGSSDSNTAAPTGFTVLPADGAVVVSWDEDSSLTYWLFSAQSTTLTRDNILQQPSPRILNGVTSPWAQTSLTNGLPYSFLMNAAVGSDKAGASTNVLTATPQASGYTWTAGVALDNVTRRGLVSSASIYVTVGSGGSIRTSGPAGTTWTDRTSGTTNDLRGVTWTSGLANLFVAVGANGTIVTSPDGITWTTRTSGTSANLNSVAVSAGYYVAVGDNGTTLYSADAVTWTAETPFTSATLLGINYNISDTKFYATGAGGIMFTSSDATTWTQVTTNTGNDLYSVAANSSGVRVAVGANGTIIESTDGTTWAVQASPTTQNLYAAVWGTQFEAVGAGGVALNGTTTGTVWTTANSGTTSDLYTLSFAFYRLMSLGAAGSNTLSY</sequence>
<evidence type="ECO:0008006" key="4">
    <source>
        <dbReference type="Google" id="ProtNLM"/>
    </source>
</evidence>
<evidence type="ECO:0000313" key="2">
    <source>
        <dbReference type="EMBL" id="KPC54316.1"/>
    </source>
</evidence>
<feature type="chain" id="PRO_5005863196" description="Ycf48-like protein" evidence="1">
    <location>
        <begin position="30"/>
        <end position="403"/>
    </location>
</feature>
<dbReference type="RefSeq" id="WP_152969097.1">
    <property type="nucleotide sequence ID" value="NZ_LAQT01000003.1"/>
</dbReference>
<dbReference type="SUPFAM" id="SSF110296">
    <property type="entry name" value="Oligoxyloglucan reducing end-specific cellobiohydrolase"/>
    <property type="match status" value="1"/>
</dbReference>
<dbReference type="AlphaFoldDB" id="A0A0N0XMP0"/>
<dbReference type="EMBL" id="LAQT01000003">
    <property type="protein sequence ID" value="KPC54316.1"/>
    <property type="molecule type" value="Genomic_DNA"/>
</dbReference>
<dbReference type="OrthoDB" id="8807969at2"/>
<evidence type="ECO:0000256" key="1">
    <source>
        <dbReference type="SAM" id="SignalP"/>
    </source>
</evidence>
<reference evidence="2 3" key="1">
    <citation type="submission" date="2015-07" db="EMBL/GenBank/DDBJ databases">
        <title>Draft genome sequence of the Amantichitinum ursilacus IGB-41, a new chitin-degrading bacterium.</title>
        <authorList>
            <person name="Kirstahler P."/>
            <person name="Guenther M."/>
            <person name="Grumaz C."/>
            <person name="Rupp S."/>
            <person name="Zibek S."/>
            <person name="Sohn K."/>
        </authorList>
    </citation>
    <scope>NUCLEOTIDE SEQUENCE [LARGE SCALE GENOMIC DNA]</scope>
    <source>
        <strain evidence="2 3">IGB-41</strain>
    </source>
</reference>
<proteinExistence type="predicted"/>
<organism evidence="2 3">
    <name type="scientific">Amantichitinum ursilacus</name>
    <dbReference type="NCBI Taxonomy" id="857265"/>
    <lineage>
        <taxon>Bacteria</taxon>
        <taxon>Pseudomonadati</taxon>
        <taxon>Pseudomonadota</taxon>
        <taxon>Betaproteobacteria</taxon>
        <taxon>Neisseriales</taxon>
        <taxon>Chitinibacteraceae</taxon>
        <taxon>Amantichitinum</taxon>
    </lineage>
</organism>
<dbReference type="STRING" id="857265.WG78_06690"/>
<dbReference type="Proteomes" id="UP000037939">
    <property type="component" value="Unassembled WGS sequence"/>
</dbReference>
<accession>A0A0N0XMP0</accession>
<keyword evidence="1" id="KW-0732">Signal</keyword>
<keyword evidence="3" id="KW-1185">Reference proteome</keyword>
<name>A0A0N0XMP0_9NEIS</name>
<dbReference type="PROSITE" id="PS51257">
    <property type="entry name" value="PROKAR_LIPOPROTEIN"/>
    <property type="match status" value="1"/>
</dbReference>
<gene>
    <name evidence="2" type="ORF">WG78_06690</name>
</gene>
<evidence type="ECO:0000313" key="3">
    <source>
        <dbReference type="Proteomes" id="UP000037939"/>
    </source>
</evidence>
<protein>
    <recommendedName>
        <fullName evidence="4">Ycf48-like protein</fullName>
    </recommendedName>
</protein>
<feature type="signal peptide" evidence="1">
    <location>
        <begin position="1"/>
        <end position="29"/>
    </location>
</feature>
<comment type="caution">
    <text evidence="2">The sequence shown here is derived from an EMBL/GenBank/DDBJ whole genome shotgun (WGS) entry which is preliminary data.</text>
</comment>